<dbReference type="AlphaFoldDB" id="F8FDH9"/>
<dbReference type="Proteomes" id="UP000006620">
    <property type="component" value="Chromosome"/>
</dbReference>
<dbReference type="HOGENOM" id="CLU_3273784_0_0_9"/>
<keyword evidence="1" id="KW-0812">Transmembrane</keyword>
<dbReference type="EMBL" id="CP002869">
    <property type="protein sequence ID" value="AEI42149.1"/>
    <property type="molecule type" value="Genomic_DNA"/>
</dbReference>
<keyword evidence="1" id="KW-0472">Membrane</keyword>
<protein>
    <submittedName>
        <fullName evidence="2">Uncharacterized protein</fullName>
    </submittedName>
</protein>
<dbReference type="PATRIC" id="fig|1036673.3.peg.3307"/>
<organism evidence="2 3">
    <name type="scientific">Paenibacillus mucilaginosus (strain KNP414)</name>
    <dbReference type="NCBI Taxonomy" id="1036673"/>
    <lineage>
        <taxon>Bacteria</taxon>
        <taxon>Bacillati</taxon>
        <taxon>Bacillota</taxon>
        <taxon>Bacilli</taxon>
        <taxon>Bacillales</taxon>
        <taxon>Paenibacillaceae</taxon>
        <taxon>Paenibacillus</taxon>
    </lineage>
</organism>
<evidence type="ECO:0000313" key="2">
    <source>
        <dbReference type="EMBL" id="AEI42149.1"/>
    </source>
</evidence>
<accession>F8FDH9</accession>
<proteinExistence type="predicted"/>
<reference evidence="2 3" key="2">
    <citation type="journal article" date="2013" name="Genome Announc.">
        <title>Genome Sequence of Growth-Improving Paenibacillus mucilaginosus Strain KNP414.</title>
        <authorList>
            <person name="Lu J.J."/>
            <person name="Wang J.F."/>
            <person name="Hu X.F."/>
        </authorList>
    </citation>
    <scope>NUCLEOTIDE SEQUENCE [LARGE SCALE GENOMIC DNA]</scope>
    <source>
        <strain evidence="2 3">KNP414</strain>
    </source>
</reference>
<evidence type="ECO:0000313" key="3">
    <source>
        <dbReference type="Proteomes" id="UP000006620"/>
    </source>
</evidence>
<evidence type="ECO:0000256" key="1">
    <source>
        <dbReference type="SAM" id="Phobius"/>
    </source>
</evidence>
<keyword evidence="1" id="KW-1133">Transmembrane helix</keyword>
<gene>
    <name evidence="2" type="ordered locus">KNP414_03605</name>
</gene>
<dbReference type="RefSeq" id="WP_013917306.1">
    <property type="nucleotide sequence ID" value="NC_015690.1"/>
</dbReference>
<dbReference type="KEGG" id="pms:KNP414_03605"/>
<reference evidence="3" key="1">
    <citation type="submission" date="2011-06" db="EMBL/GenBank/DDBJ databases">
        <title>Complete genome sequence of Paenibacillus mucilaginosus KNP414.</title>
        <authorList>
            <person name="Wang J."/>
            <person name="Hu S."/>
            <person name="Hu X."/>
            <person name="Zhang B."/>
            <person name="Dong D."/>
            <person name="Zhang S."/>
            <person name="Zhao K."/>
            <person name="Wu D."/>
        </authorList>
    </citation>
    <scope>NUCLEOTIDE SEQUENCE [LARGE SCALE GENOMIC DNA]</scope>
    <source>
        <strain evidence="3">KNP414</strain>
    </source>
</reference>
<feature type="transmembrane region" description="Helical" evidence="1">
    <location>
        <begin position="6"/>
        <end position="24"/>
    </location>
</feature>
<name>F8FDH9_PAEMK</name>
<sequence>MLKLILFGAVAVIVFVVAVSLVSISMMKRNKDDGYDYDIFS</sequence>